<evidence type="ECO:0000313" key="3">
    <source>
        <dbReference type="Proteomes" id="UP001211907"/>
    </source>
</evidence>
<feature type="region of interest" description="Disordered" evidence="1">
    <location>
        <begin position="77"/>
        <end position="100"/>
    </location>
</feature>
<dbReference type="Proteomes" id="UP001211907">
    <property type="component" value="Unassembled WGS sequence"/>
</dbReference>
<sequence length="120" mass="13282">MSSRTFTFVGRRFNTLRRQASTTTTSSQDKFTPALPRVNMLRTRANPLNGQNIHVNNTNQNNSSFVNTSFEDFHFSSGDGSRSNAFDGSEKPPASTVGYSGSMVGGRAVEAWMVQFEDDF</sequence>
<accession>A0AAD5T318</accession>
<evidence type="ECO:0000256" key="1">
    <source>
        <dbReference type="SAM" id="MobiDB-lite"/>
    </source>
</evidence>
<protein>
    <submittedName>
        <fullName evidence="2">Uncharacterized protein</fullName>
    </submittedName>
</protein>
<name>A0AAD5T318_9FUNG</name>
<evidence type="ECO:0000313" key="2">
    <source>
        <dbReference type="EMBL" id="KAJ3122526.1"/>
    </source>
</evidence>
<keyword evidence="3" id="KW-1185">Reference proteome</keyword>
<dbReference type="AlphaFoldDB" id="A0AAD5T318"/>
<dbReference type="EMBL" id="JADGJH010000801">
    <property type="protein sequence ID" value="KAJ3122526.1"/>
    <property type="molecule type" value="Genomic_DNA"/>
</dbReference>
<reference evidence="2" key="1">
    <citation type="submission" date="2020-05" db="EMBL/GenBank/DDBJ databases">
        <title>Phylogenomic resolution of chytrid fungi.</title>
        <authorList>
            <person name="Stajich J.E."/>
            <person name="Amses K."/>
            <person name="Simmons R."/>
            <person name="Seto K."/>
            <person name="Myers J."/>
            <person name="Bonds A."/>
            <person name="Quandt C.A."/>
            <person name="Barry K."/>
            <person name="Liu P."/>
            <person name="Grigoriev I."/>
            <person name="Longcore J.E."/>
            <person name="James T.Y."/>
        </authorList>
    </citation>
    <scope>NUCLEOTIDE SEQUENCE</scope>
    <source>
        <strain evidence="2">JEL0513</strain>
    </source>
</reference>
<organism evidence="2 3">
    <name type="scientific">Physocladia obscura</name>
    <dbReference type="NCBI Taxonomy" id="109957"/>
    <lineage>
        <taxon>Eukaryota</taxon>
        <taxon>Fungi</taxon>
        <taxon>Fungi incertae sedis</taxon>
        <taxon>Chytridiomycota</taxon>
        <taxon>Chytridiomycota incertae sedis</taxon>
        <taxon>Chytridiomycetes</taxon>
        <taxon>Chytridiales</taxon>
        <taxon>Chytriomycetaceae</taxon>
        <taxon>Physocladia</taxon>
    </lineage>
</organism>
<gene>
    <name evidence="2" type="ORF">HK100_011965</name>
</gene>
<proteinExistence type="predicted"/>
<comment type="caution">
    <text evidence="2">The sequence shown here is derived from an EMBL/GenBank/DDBJ whole genome shotgun (WGS) entry which is preliminary data.</text>
</comment>